<accession>A0A543L1F2</accession>
<feature type="signal peptide" evidence="2">
    <location>
        <begin position="1"/>
        <end position="21"/>
    </location>
</feature>
<dbReference type="Gene3D" id="3.40.30.10">
    <property type="entry name" value="Glutaredoxin"/>
    <property type="match status" value="1"/>
</dbReference>
<organism evidence="5 6">
    <name type="scientific">Acidovorax temperans</name>
    <dbReference type="NCBI Taxonomy" id="80878"/>
    <lineage>
        <taxon>Bacteria</taxon>
        <taxon>Pseudomonadati</taxon>
        <taxon>Pseudomonadota</taxon>
        <taxon>Betaproteobacteria</taxon>
        <taxon>Burkholderiales</taxon>
        <taxon>Comamonadaceae</taxon>
        <taxon>Acidovorax</taxon>
    </lineage>
</organism>
<name>A0A543L1F2_9BURK</name>
<proteinExistence type="predicted"/>
<sequence>MLPKVLSLSLMLALLSMGAHAQTVYRIVGPDGKVTFSDRAPDTAAKPAQTTAGTPSGSSAAGAGLPFELGKVAARFPVTLYTGQNCAPCDTARRMLEARGVPFSERTINTSEDLQALTKLGSDSSLPFATIGGQQLSGYSDSEWNSYLDAAGYPKTSQLPSNYRRPAATPLTPPKPAPAAAAADTAPAATETVRRLARPPVAAPDPNAPNPNNPAGIKF</sequence>
<keyword evidence="2" id="KW-0732">Signal</keyword>
<evidence type="ECO:0000256" key="1">
    <source>
        <dbReference type="SAM" id="MobiDB-lite"/>
    </source>
</evidence>
<feature type="region of interest" description="Disordered" evidence="1">
    <location>
        <begin position="38"/>
        <end position="60"/>
    </location>
</feature>
<reference evidence="5 6" key="1">
    <citation type="submission" date="2019-06" db="EMBL/GenBank/DDBJ databases">
        <title>Genomic Encyclopedia of Archaeal and Bacterial Type Strains, Phase II (KMG-II): from individual species to whole genera.</title>
        <authorList>
            <person name="Goeker M."/>
        </authorList>
    </citation>
    <scope>NUCLEOTIDE SEQUENCE [LARGE SCALE GENOMIC DNA]</scope>
    <source>
        <strain evidence="5 6">DSM 7270</strain>
    </source>
</reference>
<feature type="compositionally biased region" description="Pro residues" evidence="1">
    <location>
        <begin position="201"/>
        <end position="212"/>
    </location>
</feature>
<dbReference type="Proteomes" id="UP000316993">
    <property type="component" value="Unassembled WGS sequence"/>
</dbReference>
<feature type="compositionally biased region" description="Low complexity" evidence="1">
    <location>
        <begin position="50"/>
        <end position="60"/>
    </location>
</feature>
<dbReference type="Pfam" id="PF13511">
    <property type="entry name" value="DUF4124"/>
    <property type="match status" value="1"/>
</dbReference>
<dbReference type="EMBL" id="VFPV01000003">
    <property type="protein sequence ID" value="TQN01159.1"/>
    <property type="molecule type" value="Genomic_DNA"/>
</dbReference>
<dbReference type="InterPro" id="IPR025392">
    <property type="entry name" value="DUF4124"/>
</dbReference>
<feature type="compositionally biased region" description="Low complexity" evidence="1">
    <location>
        <begin position="178"/>
        <end position="190"/>
    </location>
</feature>
<feature type="domain" description="Glutaredoxin" evidence="3">
    <location>
        <begin position="78"/>
        <end position="134"/>
    </location>
</feature>
<feature type="region of interest" description="Disordered" evidence="1">
    <location>
        <begin position="155"/>
        <end position="219"/>
    </location>
</feature>
<dbReference type="InterPro" id="IPR002109">
    <property type="entry name" value="Glutaredoxin"/>
</dbReference>
<dbReference type="RefSeq" id="WP_142084284.1">
    <property type="nucleotide sequence ID" value="NZ_VFPV01000003.1"/>
</dbReference>
<dbReference type="PROSITE" id="PS51354">
    <property type="entry name" value="GLUTAREDOXIN_2"/>
    <property type="match status" value="1"/>
</dbReference>
<evidence type="ECO:0000313" key="6">
    <source>
        <dbReference type="Proteomes" id="UP000316993"/>
    </source>
</evidence>
<dbReference type="Pfam" id="PF00462">
    <property type="entry name" value="Glutaredoxin"/>
    <property type="match status" value="1"/>
</dbReference>
<evidence type="ECO:0000259" key="3">
    <source>
        <dbReference type="Pfam" id="PF00462"/>
    </source>
</evidence>
<gene>
    <name evidence="5" type="ORF">BDD18_3106</name>
</gene>
<comment type="caution">
    <text evidence="5">The sequence shown here is derived from an EMBL/GenBank/DDBJ whole genome shotgun (WGS) entry which is preliminary data.</text>
</comment>
<dbReference type="SUPFAM" id="SSF52833">
    <property type="entry name" value="Thioredoxin-like"/>
    <property type="match status" value="1"/>
</dbReference>
<feature type="domain" description="DUF4124" evidence="4">
    <location>
        <begin position="12"/>
        <end position="60"/>
    </location>
</feature>
<dbReference type="AlphaFoldDB" id="A0A543L1F2"/>
<protein>
    <submittedName>
        <fullName evidence="5">Glutaredoxin</fullName>
    </submittedName>
</protein>
<evidence type="ECO:0000259" key="4">
    <source>
        <dbReference type="Pfam" id="PF13511"/>
    </source>
</evidence>
<feature type="chain" id="PRO_5021743036" evidence="2">
    <location>
        <begin position="22"/>
        <end position="219"/>
    </location>
</feature>
<evidence type="ECO:0000313" key="5">
    <source>
        <dbReference type="EMBL" id="TQN01159.1"/>
    </source>
</evidence>
<dbReference type="InterPro" id="IPR036249">
    <property type="entry name" value="Thioredoxin-like_sf"/>
</dbReference>
<dbReference type="CDD" id="cd02976">
    <property type="entry name" value="NrdH"/>
    <property type="match status" value="1"/>
</dbReference>
<evidence type="ECO:0000256" key="2">
    <source>
        <dbReference type="SAM" id="SignalP"/>
    </source>
</evidence>